<reference evidence="10" key="1">
    <citation type="journal article" date="2006" name="Proc. Natl. Acad. Sci. U.S.A.">
        <title>Genome analysis of the smallest free-living eukaryote Ostreococcus tauri unveils many unique features.</title>
        <authorList>
            <person name="Derelle E."/>
            <person name="Ferraz C."/>
            <person name="Rombauts S."/>
            <person name="Rouze P."/>
            <person name="Worden A.Z."/>
            <person name="Robbens S."/>
            <person name="Partensky F."/>
            <person name="Degroeve S."/>
            <person name="Echeynie S."/>
            <person name="Cooke R."/>
            <person name="Saeys Y."/>
            <person name="Wuyts J."/>
            <person name="Jabbari K."/>
            <person name="Bowler C."/>
            <person name="Panaud O."/>
            <person name="Piegu B."/>
            <person name="Ball S.G."/>
            <person name="Ral J.-P."/>
            <person name="Bouget F.-Y."/>
            <person name="Piganeau G."/>
            <person name="De Baets B."/>
            <person name="Picard A."/>
            <person name="Delseny M."/>
            <person name="Demaille J."/>
            <person name="Van de Peer Y."/>
            <person name="Moreau H."/>
        </authorList>
    </citation>
    <scope>NUCLEOTIDE SEQUENCE [LARGE SCALE GENOMIC DNA]</scope>
    <source>
        <strain evidence="10">OTTH 0595 / CCAP 157/2 / RCC745</strain>
    </source>
</reference>
<dbReference type="RefSeq" id="XP_022841334.1">
    <property type="nucleotide sequence ID" value="XM_022982558.1"/>
</dbReference>
<evidence type="ECO:0000256" key="4">
    <source>
        <dbReference type="ARBA" id="ARBA00022989"/>
    </source>
</evidence>
<dbReference type="Proteomes" id="UP000009170">
    <property type="component" value="Unassembled WGS sequence"/>
</dbReference>
<feature type="binding site" evidence="6">
    <location>
        <position position="449"/>
    </location>
    <ligand>
        <name>Zn(2+)</name>
        <dbReference type="ChEBI" id="CHEBI:29105"/>
    </ligand>
</feature>
<comment type="similarity">
    <text evidence="2">Belongs to the ADIPOR family.</text>
</comment>
<feature type="binding site" evidence="6">
    <location>
        <position position="298"/>
    </location>
    <ligand>
        <name>Zn(2+)</name>
        <dbReference type="ChEBI" id="CHEBI:29105"/>
    </ligand>
</feature>
<dbReference type="GO" id="GO:0038023">
    <property type="term" value="F:signaling receptor activity"/>
    <property type="evidence" value="ECO:0007669"/>
    <property type="project" value="TreeGrafter"/>
</dbReference>
<dbReference type="STRING" id="70448.A0A096PAR1"/>
<protein>
    <submittedName>
        <fullName evidence="9">Hly-III-related</fullName>
    </submittedName>
</protein>
<keyword evidence="3 8" id="KW-0812">Transmembrane</keyword>
<reference evidence="9 10" key="2">
    <citation type="journal article" date="2014" name="BMC Genomics">
        <title>An improved genome of the model marine alga Ostreococcus tauri unfolds by assessing Illumina de novo assemblies.</title>
        <authorList>
            <person name="Blanc-Mathieu R."/>
            <person name="Verhelst B."/>
            <person name="Derelle E."/>
            <person name="Rombauts S."/>
            <person name="Bouget F.Y."/>
            <person name="Carre I."/>
            <person name="Chateau A."/>
            <person name="Eyre-Walker A."/>
            <person name="Grimsley N."/>
            <person name="Moreau H."/>
            <person name="Piegu B."/>
            <person name="Rivals E."/>
            <person name="Schackwitz W."/>
            <person name="Van de Peer Y."/>
            <person name="Piganeau G."/>
        </authorList>
    </citation>
    <scope>NUCLEOTIDE SEQUENCE [LARGE SCALE GENOMIC DNA]</scope>
    <source>
        <strain evidence="10">OTTH 0595 / CCAP 157/2 / RCC745</strain>
    </source>
</reference>
<evidence type="ECO:0000256" key="8">
    <source>
        <dbReference type="SAM" id="Phobius"/>
    </source>
</evidence>
<dbReference type="PANTHER" id="PTHR20855:SF52">
    <property type="entry name" value="ADIPONECTIN RECEPTOR PROTEIN"/>
    <property type="match status" value="1"/>
</dbReference>
<feature type="transmembrane region" description="Helical" evidence="8">
    <location>
        <begin position="314"/>
        <end position="331"/>
    </location>
</feature>
<gene>
    <name evidence="9" type="ORF">OT_ostta14g01510</name>
</gene>
<evidence type="ECO:0000256" key="5">
    <source>
        <dbReference type="ARBA" id="ARBA00023136"/>
    </source>
</evidence>
<dbReference type="Pfam" id="PF03006">
    <property type="entry name" value="HlyIII"/>
    <property type="match status" value="1"/>
</dbReference>
<evidence type="ECO:0000256" key="6">
    <source>
        <dbReference type="PIRSR" id="PIRSR604254-1"/>
    </source>
</evidence>
<feature type="transmembrane region" description="Helical" evidence="8">
    <location>
        <begin position="278"/>
        <end position="302"/>
    </location>
</feature>
<keyword evidence="10" id="KW-1185">Reference proteome</keyword>
<evidence type="ECO:0000256" key="3">
    <source>
        <dbReference type="ARBA" id="ARBA00022692"/>
    </source>
</evidence>
<dbReference type="GO" id="GO:0016020">
    <property type="term" value="C:membrane"/>
    <property type="evidence" value="ECO:0007669"/>
    <property type="project" value="UniProtKB-SubCell"/>
</dbReference>
<dbReference type="PANTHER" id="PTHR20855">
    <property type="entry name" value="ADIPOR/PROGESTIN RECEPTOR-RELATED"/>
    <property type="match status" value="1"/>
</dbReference>
<comment type="subcellular location">
    <subcellularLocation>
        <location evidence="1">Membrane</location>
        <topology evidence="1">Multi-pass membrane protein</topology>
    </subcellularLocation>
</comment>
<dbReference type="GO" id="GO:0046872">
    <property type="term" value="F:metal ion binding"/>
    <property type="evidence" value="ECO:0007669"/>
    <property type="project" value="UniProtKB-KW"/>
</dbReference>
<evidence type="ECO:0000256" key="1">
    <source>
        <dbReference type="ARBA" id="ARBA00004141"/>
    </source>
</evidence>
<keyword evidence="4 8" id="KW-1133">Transmembrane helix</keyword>
<feature type="transmembrane region" description="Helical" evidence="8">
    <location>
        <begin position="343"/>
        <end position="362"/>
    </location>
</feature>
<feature type="region of interest" description="Disordered" evidence="7">
    <location>
        <begin position="1"/>
        <end position="26"/>
    </location>
</feature>
<dbReference type="GO" id="GO:0009744">
    <property type="term" value="P:response to sucrose"/>
    <property type="evidence" value="ECO:0007669"/>
    <property type="project" value="UniProtKB-ARBA"/>
</dbReference>
<evidence type="ECO:0000256" key="2">
    <source>
        <dbReference type="ARBA" id="ARBA00007018"/>
    </source>
</evidence>
<evidence type="ECO:0000313" key="9">
    <source>
        <dbReference type="EMBL" id="CEG02073.1"/>
    </source>
</evidence>
<name>A0A096PAR1_OSTTA</name>
<keyword evidence="6" id="KW-0862">Zinc</keyword>
<dbReference type="EMBL" id="CAID01000014">
    <property type="protein sequence ID" value="CEG02073.1"/>
    <property type="molecule type" value="Genomic_DNA"/>
</dbReference>
<dbReference type="OrthoDB" id="529367at2759"/>
<feature type="transmembrane region" description="Helical" evidence="8">
    <location>
        <begin position="374"/>
        <end position="395"/>
    </location>
</feature>
<comment type="caution">
    <text evidence="9">The sequence shown here is derived from an EMBL/GenBank/DDBJ whole genome shotgun (WGS) entry which is preliminary data.</text>
</comment>
<dbReference type="FunCoup" id="A0A096PAR1">
    <property type="interactions" value="1365"/>
</dbReference>
<keyword evidence="5 8" id="KW-0472">Membrane</keyword>
<evidence type="ECO:0000313" key="10">
    <source>
        <dbReference type="Proteomes" id="UP000009170"/>
    </source>
</evidence>
<dbReference type="GeneID" id="34946380"/>
<proteinExistence type="inferred from homology"/>
<keyword evidence="6" id="KW-0479">Metal-binding</keyword>
<sequence>MPTTRRANKALSGDENVRSNGASAKTVPVRARGPFVLPGADDDDDRHSKPCPAWTCRVCSIEDTPEWMIWNRHVRSGYRVGFGWRGATASVFKWHNDTVNIWSHLIGMVMFVALIVRTFQTTHAGVGLSAPPDYWVTGADVARVERIQYATRWRQDIRRDRDDLRAIDVDLHEKVLKGSAAGHAVHDVAHELLNVTHELAEHLETGEEAFKVDKRRMILRRSLIKTQKVLTALERSGGDDFSAFAEQCRKLRTKLKQLQQHIEHVPDDPEPVKPVARWPMYLFLAGAVLCLSLSAVCHTYCCVGKVESEQMWRLDYFGIAVLIVSSFYPIVHYQYYCLPGFRFFYLTGVTTLGCLALIPTYLKAFQKVEYAHLRATLFVALGSFGIFPIFQQVFFVWRITPTPVMEAFRWEMAMAVGYISGAALYGLQIPERFRPGSFDHFGCSHNIFHFLVVSSAWFHYRASMIYLTWRDNYTCEADHELLLDWYHLGSHFKYPSH</sequence>
<organism evidence="9 10">
    <name type="scientific">Ostreococcus tauri</name>
    <name type="common">Marine green alga</name>
    <dbReference type="NCBI Taxonomy" id="70448"/>
    <lineage>
        <taxon>Eukaryota</taxon>
        <taxon>Viridiplantae</taxon>
        <taxon>Chlorophyta</taxon>
        <taxon>Mamiellophyceae</taxon>
        <taxon>Mamiellales</taxon>
        <taxon>Bathycoccaceae</taxon>
        <taxon>Ostreococcus</taxon>
    </lineage>
</organism>
<feature type="transmembrane region" description="Helical" evidence="8">
    <location>
        <begin position="407"/>
        <end position="427"/>
    </location>
</feature>
<evidence type="ECO:0000256" key="7">
    <source>
        <dbReference type="SAM" id="MobiDB-lite"/>
    </source>
</evidence>
<dbReference type="KEGG" id="ota:OT_ostta14g01510"/>
<accession>A0A096PAR1</accession>
<feature type="binding site" evidence="6">
    <location>
        <position position="445"/>
    </location>
    <ligand>
        <name>Zn(2+)</name>
        <dbReference type="ChEBI" id="CHEBI:29105"/>
    </ligand>
</feature>
<dbReference type="InterPro" id="IPR004254">
    <property type="entry name" value="AdipoR/HlyIII-related"/>
</dbReference>
<dbReference type="AlphaFoldDB" id="A0A096PAR1"/>
<dbReference type="InParanoid" id="A0A096PAR1"/>